<dbReference type="InterPro" id="IPR036390">
    <property type="entry name" value="WH_DNA-bd_sf"/>
</dbReference>
<dbReference type="PROSITE" id="PS00894">
    <property type="entry name" value="HTH_DEOR_1"/>
    <property type="match status" value="1"/>
</dbReference>
<reference evidence="5 6" key="1">
    <citation type="submission" date="2018-06" db="EMBL/GenBank/DDBJ databases">
        <authorList>
            <consortium name="Pathogen Informatics"/>
            <person name="Doyle S."/>
        </authorList>
    </citation>
    <scope>NUCLEOTIDE SEQUENCE [LARGE SCALE GENOMIC DNA]</scope>
    <source>
        <strain evidence="5 6">NCTC10786</strain>
    </source>
</reference>
<keyword evidence="3" id="KW-0804">Transcription</keyword>
<dbReference type="InterPro" id="IPR036388">
    <property type="entry name" value="WH-like_DNA-bd_sf"/>
</dbReference>
<dbReference type="Gene3D" id="1.10.10.10">
    <property type="entry name" value="Winged helix-like DNA-binding domain superfamily/Winged helix DNA-binding domain"/>
    <property type="match status" value="1"/>
</dbReference>
<evidence type="ECO:0000256" key="3">
    <source>
        <dbReference type="ARBA" id="ARBA00023163"/>
    </source>
</evidence>
<dbReference type="InterPro" id="IPR018356">
    <property type="entry name" value="Tscrpt_reg_HTH_DeoR_CS"/>
</dbReference>
<dbReference type="GO" id="GO:0003700">
    <property type="term" value="F:DNA-binding transcription factor activity"/>
    <property type="evidence" value="ECO:0007669"/>
    <property type="project" value="InterPro"/>
</dbReference>
<dbReference type="SMART" id="SM00420">
    <property type="entry name" value="HTH_DEOR"/>
    <property type="match status" value="1"/>
</dbReference>
<gene>
    <name evidence="5" type="ORF">NCTC10786_04863</name>
</gene>
<dbReference type="SUPFAM" id="SSF46785">
    <property type="entry name" value="Winged helix' DNA-binding domain"/>
    <property type="match status" value="1"/>
</dbReference>
<dbReference type="PANTHER" id="PTHR30363:SF44">
    <property type="entry name" value="AGA OPERON TRANSCRIPTIONAL REPRESSOR-RELATED"/>
    <property type="match status" value="1"/>
</dbReference>
<dbReference type="PANTHER" id="PTHR30363">
    <property type="entry name" value="HTH-TYPE TRANSCRIPTIONAL REGULATOR SRLR-RELATED"/>
    <property type="match status" value="1"/>
</dbReference>
<dbReference type="PROSITE" id="PS51000">
    <property type="entry name" value="HTH_DEOR_2"/>
    <property type="match status" value="1"/>
</dbReference>
<evidence type="ECO:0000259" key="4">
    <source>
        <dbReference type="PROSITE" id="PS51000"/>
    </source>
</evidence>
<keyword evidence="2 5" id="KW-0238">DNA-binding</keyword>
<evidence type="ECO:0000256" key="2">
    <source>
        <dbReference type="ARBA" id="ARBA00023125"/>
    </source>
</evidence>
<proteinExistence type="predicted"/>
<evidence type="ECO:0000256" key="1">
    <source>
        <dbReference type="ARBA" id="ARBA00023015"/>
    </source>
</evidence>
<dbReference type="EMBL" id="UAVY01000008">
    <property type="protein sequence ID" value="SQB39780.1"/>
    <property type="molecule type" value="Genomic_DNA"/>
</dbReference>
<dbReference type="AlphaFoldDB" id="A0A2X2YN40"/>
<dbReference type="InterPro" id="IPR001034">
    <property type="entry name" value="DeoR_HTH"/>
</dbReference>
<evidence type="ECO:0000313" key="5">
    <source>
        <dbReference type="EMBL" id="SQB39780.1"/>
    </source>
</evidence>
<name>A0A2X2YN40_CITKO</name>
<protein>
    <submittedName>
        <fullName evidence="5">DNA-binding transcriptional regulator AgaR</fullName>
    </submittedName>
</protein>
<evidence type="ECO:0000313" key="6">
    <source>
        <dbReference type="Proteomes" id="UP000251584"/>
    </source>
</evidence>
<accession>A0A2X2YN40</accession>
<dbReference type="Pfam" id="PF08220">
    <property type="entry name" value="HTH_DeoR"/>
    <property type="match status" value="1"/>
</dbReference>
<dbReference type="InterPro" id="IPR050313">
    <property type="entry name" value="Carb_Metab_HTH_regulators"/>
</dbReference>
<keyword evidence="1" id="KW-0805">Transcription regulation</keyword>
<organism evidence="5 6">
    <name type="scientific">Citrobacter koseri</name>
    <name type="common">Citrobacter diversus</name>
    <dbReference type="NCBI Taxonomy" id="545"/>
    <lineage>
        <taxon>Bacteria</taxon>
        <taxon>Pseudomonadati</taxon>
        <taxon>Pseudomonadota</taxon>
        <taxon>Gammaproteobacteria</taxon>
        <taxon>Enterobacterales</taxon>
        <taxon>Enterobacteriaceae</taxon>
        <taxon>Citrobacter</taxon>
    </lineage>
</organism>
<sequence>MLLEERRAKILAILIKNERVLVNNLAELFSVSRETIRRDLSYLEKKSGY</sequence>
<dbReference type="Proteomes" id="UP000251584">
    <property type="component" value="Unassembled WGS sequence"/>
</dbReference>
<dbReference type="GO" id="GO:0003677">
    <property type="term" value="F:DNA binding"/>
    <property type="evidence" value="ECO:0007669"/>
    <property type="project" value="UniProtKB-KW"/>
</dbReference>
<feature type="domain" description="HTH deoR-type" evidence="4">
    <location>
        <begin position="3"/>
        <end position="49"/>
    </location>
</feature>